<comment type="caution">
    <text evidence="3">The sequence shown here is derived from an EMBL/GenBank/DDBJ whole genome shotgun (WGS) entry which is preliminary data.</text>
</comment>
<dbReference type="NCBIfam" id="NF038039">
    <property type="entry name" value="WGxxGxxG-CTERM"/>
    <property type="match status" value="1"/>
</dbReference>
<reference evidence="3" key="1">
    <citation type="submission" date="2021-05" db="EMBL/GenBank/DDBJ databases">
        <authorList>
            <person name="Pietrasiak N."/>
            <person name="Ward R."/>
            <person name="Stajich J.E."/>
            <person name="Kurbessoian T."/>
        </authorList>
    </citation>
    <scope>NUCLEOTIDE SEQUENCE</scope>
    <source>
        <strain evidence="3">UHER 2000/2452</strain>
    </source>
</reference>
<reference evidence="3" key="2">
    <citation type="journal article" date="2022" name="Microbiol. Resour. Announc.">
        <title>Metagenome Sequencing to Explore Phylogenomics of Terrestrial Cyanobacteria.</title>
        <authorList>
            <person name="Ward R.D."/>
            <person name="Stajich J.E."/>
            <person name="Johansen J.R."/>
            <person name="Huntemann M."/>
            <person name="Clum A."/>
            <person name="Foster B."/>
            <person name="Foster B."/>
            <person name="Roux S."/>
            <person name="Palaniappan K."/>
            <person name="Varghese N."/>
            <person name="Mukherjee S."/>
            <person name="Reddy T.B.K."/>
            <person name="Daum C."/>
            <person name="Copeland A."/>
            <person name="Chen I.A."/>
            <person name="Ivanova N.N."/>
            <person name="Kyrpides N.C."/>
            <person name="Shapiro N."/>
            <person name="Eloe-Fadrosh E.A."/>
            <person name="Pietrasiak N."/>
        </authorList>
    </citation>
    <scope>NUCLEOTIDE SEQUENCE</scope>
    <source>
        <strain evidence="3">UHER 2000/2452</strain>
    </source>
</reference>
<protein>
    <submittedName>
        <fullName evidence="3">WGxxGxxG-CTERM domain-containing protein</fullName>
    </submittedName>
</protein>
<feature type="compositionally biased region" description="Basic and acidic residues" evidence="1">
    <location>
        <begin position="82"/>
        <end position="91"/>
    </location>
</feature>
<evidence type="ECO:0000256" key="2">
    <source>
        <dbReference type="SAM" id="SignalP"/>
    </source>
</evidence>
<feature type="chain" id="PRO_5036900571" evidence="2">
    <location>
        <begin position="30"/>
        <end position="107"/>
    </location>
</feature>
<gene>
    <name evidence="3" type="ORF">KME15_11460</name>
</gene>
<sequence>MMNRPNLNTKAFAIALSMAGLCLAMPVSAQTNSPADGTIAPGTTVPDSGTSGVATDETDSDDGFDLGWLGLLGLAGLAGLRRPQEQRRSDTYVDPSTSTTTRSDYNR</sequence>
<feature type="region of interest" description="Disordered" evidence="1">
    <location>
        <begin position="30"/>
        <end position="60"/>
    </location>
</feature>
<organism evidence="3 4">
    <name type="scientific">Drouetiella hepatica Uher 2000/2452</name>
    <dbReference type="NCBI Taxonomy" id="904376"/>
    <lineage>
        <taxon>Bacteria</taxon>
        <taxon>Bacillati</taxon>
        <taxon>Cyanobacteriota</taxon>
        <taxon>Cyanophyceae</taxon>
        <taxon>Oculatellales</taxon>
        <taxon>Oculatellaceae</taxon>
        <taxon>Drouetiella</taxon>
    </lineage>
</organism>
<feature type="signal peptide" evidence="2">
    <location>
        <begin position="1"/>
        <end position="29"/>
    </location>
</feature>
<feature type="region of interest" description="Disordered" evidence="1">
    <location>
        <begin position="79"/>
        <end position="107"/>
    </location>
</feature>
<feature type="compositionally biased region" description="Polar residues" evidence="1">
    <location>
        <begin position="94"/>
        <end position="107"/>
    </location>
</feature>
<evidence type="ECO:0000313" key="4">
    <source>
        <dbReference type="Proteomes" id="UP000757435"/>
    </source>
</evidence>
<evidence type="ECO:0000313" key="3">
    <source>
        <dbReference type="EMBL" id="MBW4659284.1"/>
    </source>
</evidence>
<dbReference type="Proteomes" id="UP000757435">
    <property type="component" value="Unassembled WGS sequence"/>
</dbReference>
<evidence type="ECO:0000256" key="1">
    <source>
        <dbReference type="SAM" id="MobiDB-lite"/>
    </source>
</evidence>
<accession>A0A951UMZ0</accession>
<keyword evidence="2" id="KW-0732">Signal</keyword>
<proteinExistence type="predicted"/>
<dbReference type="EMBL" id="JAHHHD010000010">
    <property type="protein sequence ID" value="MBW4659284.1"/>
    <property type="molecule type" value="Genomic_DNA"/>
</dbReference>
<dbReference type="AlphaFoldDB" id="A0A951UMZ0"/>
<dbReference type="NCBIfam" id="NF041742">
    <property type="entry name" value="WGxxGxxG_fam"/>
    <property type="match status" value="1"/>
</dbReference>
<name>A0A951UMZ0_9CYAN</name>